<dbReference type="Proteomes" id="UP000219068">
    <property type="component" value="Unassembled WGS sequence"/>
</dbReference>
<dbReference type="PIRSF" id="PIRSF020818">
    <property type="entry name" value="PHB_depoly_PhaZ"/>
    <property type="match status" value="1"/>
</dbReference>
<dbReference type="RefSeq" id="WP_062959219.1">
    <property type="nucleotide sequence ID" value="NZ_JALLPZ010000001.1"/>
</dbReference>
<dbReference type="NCBIfam" id="TIGR01849">
    <property type="entry name" value="PHB_depoly_PhaZ"/>
    <property type="match status" value="1"/>
</dbReference>
<dbReference type="SUPFAM" id="SSF53474">
    <property type="entry name" value="alpha/beta-Hydrolases"/>
    <property type="match status" value="1"/>
</dbReference>
<organism evidence="3 4">
    <name type="scientific">Thalassospira xiamenensis</name>
    <dbReference type="NCBI Taxonomy" id="220697"/>
    <lineage>
        <taxon>Bacteria</taxon>
        <taxon>Pseudomonadati</taxon>
        <taxon>Pseudomonadota</taxon>
        <taxon>Alphaproteobacteria</taxon>
        <taxon>Rhodospirillales</taxon>
        <taxon>Thalassospiraceae</taxon>
        <taxon>Thalassospira</taxon>
    </lineage>
</organism>
<dbReference type="InterPro" id="IPR010915">
    <property type="entry name" value="PHB_depoly_PhaZ"/>
</dbReference>
<sequence length="429" mass="48598">MLYHLYELQHATISPLRMAADASKKWLRNPVNPLSYTHQGRAAAAAFDVFTHITHRYGKPEFGLDTTVINGETVAVTEEIVHSEPFCNLLHFKRETDHLKNQPDDPRLLIVAPLSGHFSTLLRGTVEALLPDHDVYITDWIDARMVPVHQGHFDLDSYIDYVMQFLRKLGPNTHLMAVCQPSVPVVAAASLMAAGNEPCQPASMTLMGGPVDTRENPTEVNNFAKQHSLDWFERHVITHVPLPHAGVMRRVYPGFMQLAGFMSMNWDKHVSAHHEMFTHLVEGDGESADAKRNFYHEYLAVMDMSAEFYLQTLKAVFHEHQLPEGTMRWQGVPVEPSAITKTALLTVEGERDDITGMGQTRAAHKLCANLPDNMRMHHIQKGVGHYGVFNGRRWREQISPRIKDFIRRHDQQGKGRKSAPDMTRIEAAE</sequence>
<name>A0A154KVQ9_9PROT</name>
<dbReference type="Gene3D" id="3.40.50.1820">
    <property type="entry name" value="alpha/beta hydrolase"/>
    <property type="match status" value="1"/>
</dbReference>
<gene>
    <name evidence="3" type="ORF">SAMN05428964_1011158</name>
</gene>
<feature type="domain" description="PHB de-polymerase C-terminal" evidence="2">
    <location>
        <begin position="208"/>
        <end position="409"/>
    </location>
</feature>
<evidence type="ECO:0000313" key="3">
    <source>
        <dbReference type="EMBL" id="SOB94659.1"/>
    </source>
</evidence>
<dbReference type="EMBL" id="OBMM01000001">
    <property type="protein sequence ID" value="SOB94659.1"/>
    <property type="molecule type" value="Genomic_DNA"/>
</dbReference>
<feature type="region of interest" description="Disordered" evidence="1">
    <location>
        <begin position="409"/>
        <end position="429"/>
    </location>
</feature>
<dbReference type="AlphaFoldDB" id="A0A154KVQ9"/>
<dbReference type="PANTHER" id="PTHR36837:SF4">
    <property type="entry name" value="BLR0908 PROTEIN"/>
    <property type="match status" value="1"/>
</dbReference>
<dbReference type="InterPro" id="IPR051321">
    <property type="entry name" value="PHA/PHB_synthase"/>
</dbReference>
<evidence type="ECO:0000313" key="4">
    <source>
        <dbReference type="Proteomes" id="UP000219068"/>
    </source>
</evidence>
<accession>A0A154KVQ9</accession>
<reference evidence="3 4" key="1">
    <citation type="submission" date="2017-08" db="EMBL/GenBank/DDBJ databases">
        <authorList>
            <person name="de Groot N.N."/>
        </authorList>
    </citation>
    <scope>NUCLEOTIDE SEQUENCE [LARGE SCALE GENOMIC DNA]</scope>
    <source>
        <strain evidence="3 4">USBA 78</strain>
    </source>
</reference>
<evidence type="ECO:0000259" key="2">
    <source>
        <dbReference type="Pfam" id="PF06850"/>
    </source>
</evidence>
<proteinExistence type="predicted"/>
<dbReference type="InterPro" id="IPR029058">
    <property type="entry name" value="AB_hydrolase_fold"/>
</dbReference>
<dbReference type="PANTHER" id="PTHR36837">
    <property type="entry name" value="POLY(3-HYDROXYALKANOATE) POLYMERASE SUBUNIT PHAC"/>
    <property type="match status" value="1"/>
</dbReference>
<protein>
    <submittedName>
        <fullName evidence="3">Poly(3-hydroxybutyrate) depolymerase</fullName>
    </submittedName>
</protein>
<dbReference type="InterPro" id="IPR009656">
    <property type="entry name" value="PHB_depo_C"/>
</dbReference>
<evidence type="ECO:0000256" key="1">
    <source>
        <dbReference type="SAM" id="MobiDB-lite"/>
    </source>
</evidence>
<dbReference type="Pfam" id="PF06850">
    <property type="entry name" value="PHB_depo_C"/>
    <property type="match status" value="1"/>
</dbReference>